<dbReference type="InParanoid" id="A0A251VCV6"/>
<gene>
    <name evidence="2" type="ORF">HannXRQ_Chr03g0090221</name>
    <name evidence="1" type="ORF">HanXRQr2_Chr03g0133681</name>
</gene>
<dbReference type="Gramene" id="mRNA:HanXRQr2_Chr03g0133681">
    <property type="protein sequence ID" value="mRNA:HanXRQr2_Chr03g0133681"/>
    <property type="gene ID" value="HanXRQr2_Chr03g0133681"/>
</dbReference>
<sequence>MDEVLESEDFDYVINEGGIMTEVLDPKDQGCNLVIALADIVSMVMRISKKDLHALVSAQPLVDSNSTTPTKMRCFSVDFGLESEETYSLTPVKRDRD</sequence>
<evidence type="ECO:0000313" key="2">
    <source>
        <dbReference type="EMBL" id="OTG32762.1"/>
    </source>
</evidence>
<dbReference type="AlphaFoldDB" id="A0A251VCV6"/>
<organism evidence="2 3">
    <name type="scientific">Helianthus annuus</name>
    <name type="common">Common sunflower</name>
    <dbReference type="NCBI Taxonomy" id="4232"/>
    <lineage>
        <taxon>Eukaryota</taxon>
        <taxon>Viridiplantae</taxon>
        <taxon>Streptophyta</taxon>
        <taxon>Embryophyta</taxon>
        <taxon>Tracheophyta</taxon>
        <taxon>Spermatophyta</taxon>
        <taxon>Magnoliopsida</taxon>
        <taxon>eudicotyledons</taxon>
        <taxon>Gunneridae</taxon>
        <taxon>Pentapetalae</taxon>
        <taxon>asterids</taxon>
        <taxon>campanulids</taxon>
        <taxon>Asterales</taxon>
        <taxon>Asteraceae</taxon>
        <taxon>Asteroideae</taxon>
        <taxon>Heliantheae alliance</taxon>
        <taxon>Heliantheae</taxon>
        <taxon>Helianthus</taxon>
    </lineage>
</organism>
<evidence type="ECO:0000313" key="3">
    <source>
        <dbReference type="Proteomes" id="UP000215914"/>
    </source>
</evidence>
<proteinExistence type="predicted"/>
<dbReference type="EMBL" id="MNCJ02000318">
    <property type="protein sequence ID" value="KAF5816376.1"/>
    <property type="molecule type" value="Genomic_DNA"/>
</dbReference>
<reference evidence="1" key="3">
    <citation type="submission" date="2020-06" db="EMBL/GenBank/DDBJ databases">
        <title>Helianthus annuus Genome sequencing and assembly Release 2.</title>
        <authorList>
            <person name="Gouzy J."/>
            <person name="Langlade N."/>
            <person name="Munos S."/>
        </authorList>
    </citation>
    <scope>NUCLEOTIDE SEQUENCE</scope>
    <source>
        <tissue evidence="1">Leaves</tissue>
    </source>
</reference>
<dbReference type="EMBL" id="CM007892">
    <property type="protein sequence ID" value="OTG32762.1"/>
    <property type="molecule type" value="Genomic_DNA"/>
</dbReference>
<reference evidence="1 3" key="1">
    <citation type="journal article" date="2017" name="Nature">
        <title>The sunflower genome provides insights into oil metabolism, flowering and Asterid evolution.</title>
        <authorList>
            <person name="Badouin H."/>
            <person name="Gouzy J."/>
            <person name="Grassa C.J."/>
            <person name="Murat F."/>
            <person name="Staton S.E."/>
            <person name="Cottret L."/>
            <person name="Lelandais-Briere C."/>
            <person name="Owens G.L."/>
            <person name="Carrere S."/>
            <person name="Mayjonade B."/>
            <person name="Legrand L."/>
            <person name="Gill N."/>
            <person name="Kane N.C."/>
            <person name="Bowers J.E."/>
            <person name="Hubner S."/>
            <person name="Bellec A."/>
            <person name="Berard A."/>
            <person name="Berges H."/>
            <person name="Blanchet N."/>
            <person name="Boniface M.C."/>
            <person name="Brunel D."/>
            <person name="Catrice O."/>
            <person name="Chaidir N."/>
            <person name="Claudel C."/>
            <person name="Donnadieu C."/>
            <person name="Faraut T."/>
            <person name="Fievet G."/>
            <person name="Helmstetter N."/>
            <person name="King M."/>
            <person name="Knapp S.J."/>
            <person name="Lai Z."/>
            <person name="Le Paslier M.C."/>
            <person name="Lippi Y."/>
            <person name="Lorenzon L."/>
            <person name="Mandel J.R."/>
            <person name="Marage G."/>
            <person name="Marchand G."/>
            <person name="Marquand E."/>
            <person name="Bret-Mestries E."/>
            <person name="Morien E."/>
            <person name="Nambeesan S."/>
            <person name="Nguyen T."/>
            <person name="Pegot-Espagnet P."/>
            <person name="Pouilly N."/>
            <person name="Raftis F."/>
            <person name="Sallet E."/>
            <person name="Schiex T."/>
            <person name="Thomas J."/>
            <person name="Vandecasteele C."/>
            <person name="Vares D."/>
            <person name="Vear F."/>
            <person name="Vautrin S."/>
            <person name="Crespi M."/>
            <person name="Mangin B."/>
            <person name="Burke J.M."/>
            <person name="Salse J."/>
            <person name="Munos S."/>
            <person name="Vincourt P."/>
            <person name="Rieseberg L.H."/>
            <person name="Langlade N.B."/>
        </authorList>
    </citation>
    <scope>NUCLEOTIDE SEQUENCE [LARGE SCALE GENOMIC DNA]</scope>
    <source>
        <strain evidence="3">cv. SF193</strain>
        <tissue evidence="1">Leaves</tissue>
    </source>
</reference>
<keyword evidence="3" id="KW-1185">Reference proteome</keyword>
<dbReference type="Proteomes" id="UP000215914">
    <property type="component" value="Chromosome 3"/>
</dbReference>
<reference evidence="2" key="2">
    <citation type="submission" date="2017-02" db="EMBL/GenBank/DDBJ databases">
        <title>Sunflower complete genome.</title>
        <authorList>
            <person name="Langlade N."/>
            <person name="Munos S."/>
        </authorList>
    </citation>
    <scope>NUCLEOTIDE SEQUENCE [LARGE SCALE GENOMIC DNA]</scope>
    <source>
        <tissue evidence="2">Leaves</tissue>
    </source>
</reference>
<protein>
    <submittedName>
        <fullName evidence="2">Uncharacterized protein</fullName>
    </submittedName>
</protein>
<name>A0A251VCV6_HELAN</name>
<accession>A0A251VCV6</accession>
<evidence type="ECO:0000313" key="1">
    <source>
        <dbReference type="EMBL" id="KAF5816376.1"/>
    </source>
</evidence>